<dbReference type="InterPro" id="IPR011990">
    <property type="entry name" value="TPR-like_helical_dom_sf"/>
</dbReference>
<keyword evidence="1" id="KW-0812">Transmembrane</keyword>
<dbReference type="Proteomes" id="UP001461960">
    <property type="component" value="Unassembled WGS sequence"/>
</dbReference>
<evidence type="ECO:0000313" key="2">
    <source>
        <dbReference type="EMBL" id="MEN2750605.1"/>
    </source>
</evidence>
<proteinExistence type="predicted"/>
<keyword evidence="1" id="KW-0472">Membrane</keyword>
<keyword evidence="1" id="KW-1133">Transmembrane helix</keyword>
<dbReference type="EMBL" id="JBDGHN010000002">
    <property type="protein sequence ID" value="MEN2750605.1"/>
    <property type="molecule type" value="Genomic_DNA"/>
</dbReference>
<dbReference type="SMART" id="SM00671">
    <property type="entry name" value="SEL1"/>
    <property type="match status" value="1"/>
</dbReference>
<keyword evidence="3" id="KW-1185">Reference proteome</keyword>
<dbReference type="Gene3D" id="1.25.40.10">
    <property type="entry name" value="Tetratricopeptide repeat domain"/>
    <property type="match status" value="1"/>
</dbReference>
<feature type="transmembrane region" description="Helical" evidence="1">
    <location>
        <begin position="474"/>
        <end position="491"/>
    </location>
</feature>
<comment type="caution">
    <text evidence="2">The sequence shown here is derived from an EMBL/GenBank/DDBJ whole genome shotgun (WGS) entry which is preliminary data.</text>
</comment>
<evidence type="ECO:0000256" key="1">
    <source>
        <dbReference type="SAM" id="Phobius"/>
    </source>
</evidence>
<dbReference type="SUPFAM" id="SSF81901">
    <property type="entry name" value="HCP-like"/>
    <property type="match status" value="1"/>
</dbReference>
<evidence type="ECO:0000313" key="3">
    <source>
        <dbReference type="Proteomes" id="UP001461960"/>
    </source>
</evidence>
<dbReference type="RefSeq" id="WP_299216474.1">
    <property type="nucleotide sequence ID" value="NZ_JBDGHN010000002.1"/>
</dbReference>
<name>A0ABU9X5C5_9GAMM</name>
<reference evidence="2 3" key="1">
    <citation type="submission" date="2024-05" db="EMBL/GenBank/DDBJ databases">
        <authorList>
            <person name="Kim H.-Y."/>
            <person name="Kim E."/>
            <person name="Cai Y."/>
            <person name="Yang S.-M."/>
            <person name="Lee W."/>
        </authorList>
    </citation>
    <scope>NUCLEOTIDE SEQUENCE [LARGE SCALE GENOMIC DNA]</scope>
    <source>
        <strain evidence="2 3">FBL11</strain>
    </source>
</reference>
<protein>
    <submittedName>
        <fullName evidence="2">Sel1 repeat family protein</fullName>
    </submittedName>
</protein>
<accession>A0ABU9X5C5</accession>
<organism evidence="2 3">
    <name type="scientific">Psychrobacter saeujeotis</name>
    <dbReference type="NCBI Taxonomy" id="3143436"/>
    <lineage>
        <taxon>Bacteria</taxon>
        <taxon>Pseudomonadati</taxon>
        <taxon>Pseudomonadota</taxon>
        <taxon>Gammaproteobacteria</taxon>
        <taxon>Moraxellales</taxon>
        <taxon>Moraxellaceae</taxon>
        <taxon>Psychrobacter</taxon>
    </lineage>
</organism>
<dbReference type="InterPro" id="IPR006597">
    <property type="entry name" value="Sel1-like"/>
</dbReference>
<gene>
    <name evidence="2" type="ORF">AAIR29_03065</name>
</gene>
<sequence length="492" mass="55222">MLATPNATLAKIPKTSLDYMAEGYWQDFIADRPIAGGIAYEKQLHECQLDESLASLQRVDTLILQIRRDMTKAKDQSEGLDENALLIDERYRNLLLFLAFYAGRVLAHQWQSEPHWYGQFELKKHFDTLPLIAEDFYQSMAVVYSDNSNDSAGIFFALEPIGLRLFGHIDRQFQAVQGGQVASGLYQAVSARLPKNNGIDESVTAEPSVEHYSESVDIHPRLINNENFQNQRLPIQATKHREIPVTKLAVAQQAEPSIVDVAASVKPKISEMPTNISAITTQLQTVSPLKVSITPEIFTQLLIELDEIKVPQATGHDDYLQACKILDQFEHHIARQNKPRDQVTFLEQHQAARQQALIRLQNSAESGNTTAMLRLAMYELLGEGQIADAEASKVVGTDWVKQAANKKDIRAQRLLSKMYYQGIGVPQEVISGQYWLEEAAKNGHTEAADLVAKWQQAQTLITSKKQEQHSIKRYQILLGVVVLGAVLLIVFV</sequence>